<dbReference type="EMBL" id="QUBG01000001">
    <property type="protein sequence ID" value="TPR46108.1"/>
    <property type="molecule type" value="Genomic_DNA"/>
</dbReference>
<reference evidence="1" key="1">
    <citation type="submission" date="2018-08" db="EMBL/GenBank/DDBJ databases">
        <title>Comparative genomics of wild bee and flower associated Lactobacillus reveals potential adaptation to the bee host.</title>
        <authorList>
            <person name="Vuong H.Q."/>
            <person name="Mcfrederick Q.S."/>
        </authorList>
    </citation>
    <scope>NUCLEOTIDE SEQUENCE</scope>
    <source>
        <strain evidence="1">HV_63</strain>
    </source>
</reference>
<accession>A0A9Q8MUB7</accession>
<sequence length="89" mass="10173">MPKQRLLVGSCLLGHDLIDHGLSQENISCGALSTIETENEKNIKFGFFCTSVTTFMQRNPFCFQLAEIERIHSIEGHVYYDETNNKAKY</sequence>
<protein>
    <submittedName>
        <fullName evidence="1">Uncharacterized protein</fullName>
    </submittedName>
</protein>
<evidence type="ECO:0000313" key="1">
    <source>
        <dbReference type="EMBL" id="TPR46108.1"/>
    </source>
</evidence>
<gene>
    <name evidence="1" type="ORF">DY130_00920</name>
</gene>
<evidence type="ECO:0000313" key="2">
    <source>
        <dbReference type="Proteomes" id="UP000784700"/>
    </source>
</evidence>
<dbReference type="AlphaFoldDB" id="A0A9Q8MUB7"/>
<organism evidence="1 2">
    <name type="scientific">Apilactobacillus micheneri</name>
    <dbReference type="NCBI Taxonomy" id="1899430"/>
    <lineage>
        <taxon>Bacteria</taxon>
        <taxon>Bacillati</taxon>
        <taxon>Bacillota</taxon>
        <taxon>Bacilli</taxon>
        <taxon>Lactobacillales</taxon>
        <taxon>Lactobacillaceae</taxon>
        <taxon>Apilactobacillus</taxon>
    </lineage>
</organism>
<comment type="caution">
    <text evidence="1">The sequence shown here is derived from an EMBL/GenBank/DDBJ whole genome shotgun (WGS) entry which is preliminary data.</text>
</comment>
<dbReference type="Proteomes" id="UP000784700">
    <property type="component" value="Unassembled WGS sequence"/>
</dbReference>
<name>A0A9Q8MUB7_9LACO</name>
<proteinExistence type="predicted"/>